<dbReference type="EMBL" id="PXVC01000005">
    <property type="protein sequence ID" value="PSI02497.1"/>
    <property type="molecule type" value="Genomic_DNA"/>
</dbReference>
<name>A0A2P7EH14_9SYNE</name>
<proteinExistence type="predicted"/>
<reference evidence="2" key="1">
    <citation type="submission" date="2018-03" db="EMBL/GenBank/DDBJ databases">
        <title>Ecological and genomic features of two cosmopolitan and abundant freshwater picocyanobacteria.</title>
        <authorList>
            <person name="Cabello-Yeves P.J."/>
            <person name="Picazo A."/>
            <person name="Camacho A."/>
            <person name="Callieri C."/>
            <person name="Rosselli R."/>
            <person name="Roda-Garcia J."/>
            <person name="Coutinho F.H."/>
            <person name="Rodriguez-Valera F."/>
        </authorList>
    </citation>
    <scope>NUCLEOTIDE SEQUENCE [LARGE SCALE GENOMIC DNA]</scope>
    <source>
        <strain evidence="2">Tous</strain>
    </source>
</reference>
<evidence type="ECO:0000313" key="2">
    <source>
        <dbReference type="Proteomes" id="UP000240206"/>
    </source>
</evidence>
<accession>A0A2P7EH14</accession>
<dbReference type="STRING" id="1910958.BTM30_04420"/>
<dbReference type="RefSeq" id="WP_106499043.1">
    <property type="nucleotide sequence ID" value="NZ_PXVC01000005.1"/>
</dbReference>
<sequence>MGTFTQAQYQKSINPGCEQRGYVESGHLLEKLEFALAVAVGSGDQTRIQELRTRIEALGDNREEPGT</sequence>
<dbReference type="Proteomes" id="UP000240206">
    <property type="component" value="Unassembled WGS sequence"/>
</dbReference>
<keyword evidence="2" id="KW-1185">Reference proteome</keyword>
<evidence type="ECO:0000313" key="1">
    <source>
        <dbReference type="EMBL" id="PSI02497.1"/>
    </source>
</evidence>
<comment type="caution">
    <text evidence="1">The sequence shown here is derived from an EMBL/GenBank/DDBJ whole genome shotgun (WGS) entry which is preliminary data.</text>
</comment>
<gene>
    <name evidence="1" type="ORF">C7K08_02340</name>
</gene>
<protein>
    <submittedName>
        <fullName evidence="1">Uncharacterized protein</fullName>
    </submittedName>
</protein>
<dbReference type="AlphaFoldDB" id="A0A2P7EH14"/>
<organism evidence="1 2">
    <name type="scientific">Synechococcus lacustris str. Tous</name>
    <dbReference type="NCBI Taxonomy" id="1910958"/>
    <lineage>
        <taxon>Bacteria</taxon>
        <taxon>Bacillati</taxon>
        <taxon>Cyanobacteriota</taxon>
        <taxon>Cyanophyceae</taxon>
        <taxon>Synechococcales</taxon>
        <taxon>Synechococcaceae</taxon>
        <taxon>Synechococcus</taxon>
    </lineage>
</organism>